<evidence type="ECO:0000313" key="3">
    <source>
        <dbReference type="EMBL" id="NAS13928.1"/>
    </source>
</evidence>
<keyword evidence="4" id="KW-1185">Reference proteome</keyword>
<organism evidence="3 4">
    <name type="scientific">Poritiphilus flavus</name>
    <dbReference type="NCBI Taxonomy" id="2697053"/>
    <lineage>
        <taxon>Bacteria</taxon>
        <taxon>Pseudomonadati</taxon>
        <taxon>Bacteroidota</taxon>
        <taxon>Flavobacteriia</taxon>
        <taxon>Flavobacteriales</taxon>
        <taxon>Flavobacteriaceae</taxon>
        <taxon>Poritiphilus</taxon>
    </lineage>
</organism>
<proteinExistence type="predicted"/>
<dbReference type="RefSeq" id="WP_161436968.1">
    <property type="nucleotide sequence ID" value="NZ_WXYO01000008.1"/>
</dbReference>
<gene>
    <name evidence="3" type="ORF">GTQ38_18090</name>
</gene>
<keyword evidence="1" id="KW-0663">Pyridoxal phosphate</keyword>
<dbReference type="InterPro" id="IPR015424">
    <property type="entry name" value="PyrdxlP-dep_Trfase"/>
</dbReference>
<dbReference type="Gene3D" id="3.90.1150.10">
    <property type="entry name" value="Aspartate Aminotransferase, domain 1"/>
    <property type="match status" value="1"/>
</dbReference>
<sequence length="361" mass="41071">MQEIRKHYPVLSQYLYANTASTGLLSDRLVEWRQEHDLDFLIGGSIMKMKSFDLVSETKDTVGDFFGCKRDRVALVPNFSTGLNFLLEGLDKSSKVLLLEEDYPSVNWPFEMRGFPLVYARIDESLEQNILEKIRAEKIDVFALSLVQWTNGIVVDLNFLKSLKQEFPELIIIADGTQFCGAFDFDFDTSGIDILGASSYKWLLAGFGNGFFLFKEEIAHRFEPKAVGYNTAGERKALDNHIRFSKYFEPGHQDSFNFGSLKFALENLSEIGMPEIIAQNQKLQEHARSAFASLGLLEEKVVKRKDHSTIFNIRGTDQMFKHLVDNNVVCSQRGAGIRLSFHFYNTVNEIDQIAEIIKSGI</sequence>
<dbReference type="SUPFAM" id="SSF53383">
    <property type="entry name" value="PLP-dependent transferases"/>
    <property type="match status" value="1"/>
</dbReference>
<evidence type="ECO:0000313" key="4">
    <source>
        <dbReference type="Proteomes" id="UP000475249"/>
    </source>
</evidence>
<dbReference type="GO" id="GO:0008483">
    <property type="term" value="F:transaminase activity"/>
    <property type="evidence" value="ECO:0007669"/>
    <property type="project" value="UniProtKB-KW"/>
</dbReference>
<dbReference type="AlphaFoldDB" id="A0A6L9EHG1"/>
<feature type="domain" description="Aminotransferase class V" evidence="2">
    <location>
        <begin position="48"/>
        <end position="352"/>
    </location>
</feature>
<keyword evidence="3" id="KW-0808">Transferase</keyword>
<protein>
    <submittedName>
        <fullName evidence="3">Aminotransferase class V-fold PLP-dependent enzyme</fullName>
    </submittedName>
</protein>
<dbReference type="InterPro" id="IPR000192">
    <property type="entry name" value="Aminotrans_V_dom"/>
</dbReference>
<dbReference type="PANTHER" id="PTHR43586:SF15">
    <property type="entry name" value="BLR3095 PROTEIN"/>
    <property type="match status" value="1"/>
</dbReference>
<keyword evidence="3" id="KW-0032">Aminotransferase</keyword>
<dbReference type="EMBL" id="WXYO01000008">
    <property type="protein sequence ID" value="NAS13928.1"/>
    <property type="molecule type" value="Genomic_DNA"/>
</dbReference>
<evidence type="ECO:0000259" key="2">
    <source>
        <dbReference type="Pfam" id="PF00266"/>
    </source>
</evidence>
<dbReference type="InterPro" id="IPR015422">
    <property type="entry name" value="PyrdxlP-dep_Trfase_small"/>
</dbReference>
<reference evidence="3 4" key="1">
    <citation type="submission" date="2020-01" db="EMBL/GenBank/DDBJ databases">
        <title>Bacteria diversity of Porities sp.</title>
        <authorList>
            <person name="Wang G."/>
        </authorList>
    </citation>
    <scope>NUCLEOTIDE SEQUENCE [LARGE SCALE GENOMIC DNA]</scope>
    <source>
        <strain evidence="3 4">R33</strain>
    </source>
</reference>
<dbReference type="Pfam" id="PF00266">
    <property type="entry name" value="Aminotran_5"/>
    <property type="match status" value="1"/>
</dbReference>
<dbReference type="InterPro" id="IPR015421">
    <property type="entry name" value="PyrdxlP-dep_Trfase_major"/>
</dbReference>
<name>A0A6L9EHG1_9FLAO</name>
<evidence type="ECO:0000256" key="1">
    <source>
        <dbReference type="ARBA" id="ARBA00022898"/>
    </source>
</evidence>
<accession>A0A6L9EHG1</accession>
<dbReference type="PANTHER" id="PTHR43586">
    <property type="entry name" value="CYSTEINE DESULFURASE"/>
    <property type="match status" value="1"/>
</dbReference>
<dbReference type="Gene3D" id="3.40.640.10">
    <property type="entry name" value="Type I PLP-dependent aspartate aminotransferase-like (Major domain)"/>
    <property type="match status" value="1"/>
</dbReference>
<dbReference type="Proteomes" id="UP000475249">
    <property type="component" value="Unassembled WGS sequence"/>
</dbReference>
<comment type="caution">
    <text evidence="3">The sequence shown here is derived from an EMBL/GenBank/DDBJ whole genome shotgun (WGS) entry which is preliminary data.</text>
</comment>